<dbReference type="EMBL" id="NBIV01000096">
    <property type="protein sequence ID" value="PXF44257.1"/>
    <property type="molecule type" value="Genomic_DNA"/>
</dbReference>
<dbReference type="InterPro" id="IPR012340">
    <property type="entry name" value="NA-bd_OB-fold"/>
</dbReference>
<evidence type="ECO:0000313" key="3">
    <source>
        <dbReference type="Proteomes" id="UP000247409"/>
    </source>
</evidence>
<dbReference type="SUPFAM" id="SSF50249">
    <property type="entry name" value="Nucleic acid-binding proteins"/>
    <property type="match status" value="1"/>
</dbReference>
<organism evidence="2 3">
    <name type="scientific">Gracilariopsis chorda</name>
    <dbReference type="NCBI Taxonomy" id="448386"/>
    <lineage>
        <taxon>Eukaryota</taxon>
        <taxon>Rhodophyta</taxon>
        <taxon>Florideophyceae</taxon>
        <taxon>Rhodymeniophycidae</taxon>
        <taxon>Gracilariales</taxon>
        <taxon>Gracilariaceae</taxon>
        <taxon>Gracilariopsis</taxon>
    </lineage>
</organism>
<feature type="domain" description="NAD-dependent DNA ligase adenylation" evidence="1">
    <location>
        <begin position="3"/>
        <end position="65"/>
    </location>
</feature>
<comment type="caution">
    <text evidence="2">The sequence shown here is derived from an EMBL/GenBank/DDBJ whole genome shotgun (WGS) entry which is preliminary data.</text>
</comment>
<dbReference type="Gene3D" id="2.40.50.140">
    <property type="entry name" value="Nucleic acid-binding proteins"/>
    <property type="match status" value="1"/>
</dbReference>
<dbReference type="Gene3D" id="3.30.1490.70">
    <property type="match status" value="1"/>
</dbReference>
<accession>A0A2V3IRA5</accession>
<reference evidence="2 3" key="1">
    <citation type="journal article" date="2018" name="Mol. Biol. Evol.">
        <title>Analysis of the draft genome of the red seaweed Gracilariopsis chorda provides insights into genome size evolution in Rhodophyta.</title>
        <authorList>
            <person name="Lee J."/>
            <person name="Yang E.C."/>
            <person name="Graf L."/>
            <person name="Yang J.H."/>
            <person name="Qiu H."/>
            <person name="Zel Zion U."/>
            <person name="Chan C.X."/>
            <person name="Stephens T.G."/>
            <person name="Weber A.P.M."/>
            <person name="Boo G.H."/>
            <person name="Boo S.M."/>
            <person name="Kim K.M."/>
            <person name="Shin Y."/>
            <person name="Jung M."/>
            <person name="Lee S.J."/>
            <person name="Yim H.S."/>
            <person name="Lee J.H."/>
            <person name="Bhattacharya D."/>
            <person name="Yoon H.S."/>
        </authorList>
    </citation>
    <scope>NUCLEOTIDE SEQUENCE [LARGE SCALE GENOMIC DNA]</scope>
    <source>
        <strain evidence="2 3">SKKU-2015</strain>
        <tissue evidence="2">Whole body</tissue>
    </source>
</reference>
<dbReference type="SUPFAM" id="SSF56091">
    <property type="entry name" value="DNA ligase/mRNA capping enzyme, catalytic domain"/>
    <property type="match status" value="1"/>
</dbReference>
<dbReference type="Pfam" id="PF01653">
    <property type="entry name" value="DNA_ligase_aden"/>
    <property type="match status" value="1"/>
</dbReference>
<gene>
    <name evidence="2" type="ORF">BWQ96_05961</name>
</gene>
<dbReference type="AlphaFoldDB" id="A0A2V3IRA5"/>
<proteinExistence type="predicted"/>
<dbReference type="OrthoDB" id="19145at2759"/>
<dbReference type="GO" id="GO:0003911">
    <property type="term" value="F:DNA ligase (NAD+) activity"/>
    <property type="evidence" value="ECO:0007669"/>
    <property type="project" value="InterPro"/>
</dbReference>
<sequence length="180" mass="19554">MPRYETCAALDDAKAFAIRIEEESSQWPLEVNGIVFKFNDSRAREQAGHTACSPRRAIAYKFAAQSRVTRLDDVVMPVSRGGLITPVAILEPVRIDGAVTFAFQYMSLVVLGECSSLRIPYGEVLIISKKRVPSSGTLPSPVTLALKSENFSKSAIASYSKLSLPFARGSVSNEACSPTH</sequence>
<protein>
    <submittedName>
        <fullName evidence="2">DNA ligase</fullName>
    </submittedName>
</protein>
<keyword evidence="2" id="KW-0436">Ligase</keyword>
<evidence type="ECO:0000313" key="2">
    <source>
        <dbReference type="EMBL" id="PXF44257.1"/>
    </source>
</evidence>
<dbReference type="STRING" id="448386.A0A2V3IRA5"/>
<name>A0A2V3IRA5_9FLOR</name>
<dbReference type="Proteomes" id="UP000247409">
    <property type="component" value="Unassembled WGS sequence"/>
</dbReference>
<dbReference type="InterPro" id="IPR013839">
    <property type="entry name" value="DNAligase_adenylation"/>
</dbReference>
<evidence type="ECO:0000259" key="1">
    <source>
        <dbReference type="Pfam" id="PF01653"/>
    </source>
</evidence>
<keyword evidence="3" id="KW-1185">Reference proteome</keyword>